<dbReference type="AlphaFoldDB" id="A0A179U9F5"/>
<dbReference type="KEGG" id="bgh:BDBG_01128"/>
<proteinExistence type="predicted"/>
<reference evidence="2" key="1">
    <citation type="journal article" date="2015" name="PLoS Genet.">
        <title>The dynamic genome and transcriptome of the human fungal pathogen Blastomyces and close relative Emmonsia.</title>
        <authorList>
            <person name="Munoz J.F."/>
            <person name="Gauthier G.M."/>
            <person name="Desjardins C.A."/>
            <person name="Gallo J.E."/>
            <person name="Holder J."/>
            <person name="Sullivan T.D."/>
            <person name="Marty A.J."/>
            <person name="Carmen J.C."/>
            <person name="Chen Z."/>
            <person name="Ding L."/>
            <person name="Gujja S."/>
            <person name="Magrini V."/>
            <person name="Misas E."/>
            <person name="Mitreva M."/>
            <person name="Priest M."/>
            <person name="Saif S."/>
            <person name="Whiston E.A."/>
            <person name="Young S."/>
            <person name="Zeng Q."/>
            <person name="Goldman W.E."/>
            <person name="Mardis E.R."/>
            <person name="Taylor J.W."/>
            <person name="McEwen J.G."/>
            <person name="Clay O.K."/>
            <person name="Klein B.S."/>
            <person name="Cuomo C.A."/>
        </authorList>
    </citation>
    <scope>NUCLEOTIDE SEQUENCE [LARGE SCALE GENOMIC DNA]</scope>
    <source>
        <strain evidence="2">SLH14081</strain>
    </source>
</reference>
<evidence type="ECO:0000313" key="1">
    <source>
        <dbReference type="EMBL" id="OAT04604.1"/>
    </source>
</evidence>
<dbReference type="VEuPathDB" id="FungiDB:BDBG_01128"/>
<keyword evidence="2" id="KW-1185">Reference proteome</keyword>
<dbReference type="EMBL" id="GG657449">
    <property type="protein sequence ID" value="OAT04604.1"/>
    <property type="molecule type" value="Genomic_DNA"/>
</dbReference>
<dbReference type="RefSeq" id="XP_031576271.1">
    <property type="nucleotide sequence ID" value="XM_031720197.1"/>
</dbReference>
<name>A0A179U9F5_BLAGS</name>
<dbReference type="Proteomes" id="UP000002038">
    <property type="component" value="Unassembled WGS sequence"/>
</dbReference>
<protein>
    <submittedName>
        <fullName evidence="1">Uncharacterized protein</fullName>
    </submittedName>
</protein>
<evidence type="ECO:0000313" key="2">
    <source>
        <dbReference type="Proteomes" id="UP000002038"/>
    </source>
</evidence>
<accession>A0A179U9F5</accession>
<organism evidence="1 2">
    <name type="scientific">Blastomyces gilchristii (strain SLH14081)</name>
    <name type="common">Blastomyces dermatitidis</name>
    <dbReference type="NCBI Taxonomy" id="559298"/>
    <lineage>
        <taxon>Eukaryota</taxon>
        <taxon>Fungi</taxon>
        <taxon>Dikarya</taxon>
        <taxon>Ascomycota</taxon>
        <taxon>Pezizomycotina</taxon>
        <taxon>Eurotiomycetes</taxon>
        <taxon>Eurotiomycetidae</taxon>
        <taxon>Onygenales</taxon>
        <taxon>Ajellomycetaceae</taxon>
        <taxon>Blastomyces</taxon>
    </lineage>
</organism>
<dbReference type="GeneID" id="8507523"/>
<gene>
    <name evidence="1" type="ORF">BDBG_01128</name>
</gene>
<sequence length="158" mass="18127">MCKWEEIKNYWICTYSLGSPVSVYLVWHTTTARLRSTLYEREGHNNHIFLCQDVEGQEGRRIKNETKGNRVAGGTALQAGVPQSLHPRQAYVDSAPVYSIWREVFTLKVALPSNFNNSLPNYDLYSMFARSYSWRLTPCALPHNSQHSKSMGIQRSRG</sequence>